<keyword evidence="2" id="KW-0479">Metal-binding</keyword>
<dbReference type="Proteomes" id="UP000199163">
    <property type="component" value="Unassembled WGS sequence"/>
</dbReference>
<sequence length="307" mass="33827">MELPKQITIKEVGPRDGLQNEDAFIPTSQKIKWIHHLAESGLKHVEVTSFVHPKKIPALKDADELTRQLPKKPGVTYSALVPNLKGLERAVACGVSEIAVFMSASETHNKANINKSIKETLPILRQTVKEANRQQIQVRGYISTAFFCPYEGHIEAKAVQMLSETLLEMGIYEVSVGDTVGTASPLHVEETLECLLKRIPRNRLAMHFHDTRGMALSNTLKALEMGITTFDSSCGGLGGCPYAPGAQGNTATEDLLYMCHQMGIHTGISDEKLLQQALYIEKNIGRSLPSKALQVWKQNMAKKGRGN</sequence>
<organism evidence="5 6">
    <name type="scientific">Alteribacillus persepolensis</name>
    <dbReference type="NCBI Taxonomy" id="568899"/>
    <lineage>
        <taxon>Bacteria</taxon>
        <taxon>Bacillati</taxon>
        <taxon>Bacillota</taxon>
        <taxon>Bacilli</taxon>
        <taxon>Bacillales</taxon>
        <taxon>Bacillaceae</taxon>
        <taxon>Alteribacillus</taxon>
    </lineage>
</organism>
<comment type="similarity">
    <text evidence="1">Belongs to the HMG-CoA lyase family.</text>
</comment>
<evidence type="ECO:0000256" key="2">
    <source>
        <dbReference type="ARBA" id="ARBA00022723"/>
    </source>
</evidence>
<proteinExistence type="inferred from homology"/>
<dbReference type="PANTHER" id="PTHR42738:SF7">
    <property type="entry name" value="HYDROXYMETHYLGLUTARYL-COA LYASE"/>
    <property type="match status" value="1"/>
</dbReference>
<feature type="domain" description="Pyruvate carboxyltransferase" evidence="4">
    <location>
        <begin position="7"/>
        <end position="274"/>
    </location>
</feature>
<keyword evidence="6" id="KW-1185">Reference proteome</keyword>
<dbReference type="Pfam" id="PF00682">
    <property type="entry name" value="HMGL-like"/>
    <property type="match status" value="1"/>
</dbReference>
<dbReference type="AlphaFoldDB" id="A0A1G8DBW1"/>
<dbReference type="PANTHER" id="PTHR42738">
    <property type="entry name" value="HYDROXYMETHYLGLUTARYL-COA LYASE"/>
    <property type="match status" value="1"/>
</dbReference>
<evidence type="ECO:0000256" key="3">
    <source>
        <dbReference type="ARBA" id="ARBA00023239"/>
    </source>
</evidence>
<dbReference type="STRING" id="568899.SAMN05192534_10739"/>
<dbReference type="EMBL" id="FNDK01000007">
    <property type="protein sequence ID" value="SDH55202.1"/>
    <property type="molecule type" value="Genomic_DNA"/>
</dbReference>
<name>A0A1G8DBW1_9BACI</name>
<dbReference type="GO" id="GO:0046872">
    <property type="term" value="F:metal ion binding"/>
    <property type="evidence" value="ECO:0007669"/>
    <property type="project" value="UniProtKB-KW"/>
</dbReference>
<dbReference type="FunFam" id="3.20.20.70:FF:000071">
    <property type="entry name" value="Hydroxymethylglutaryl-CoA lyase"/>
    <property type="match status" value="1"/>
</dbReference>
<dbReference type="InterPro" id="IPR013785">
    <property type="entry name" value="Aldolase_TIM"/>
</dbReference>
<evidence type="ECO:0000259" key="4">
    <source>
        <dbReference type="PROSITE" id="PS50991"/>
    </source>
</evidence>
<accession>A0A1G8DBW1</accession>
<reference evidence="5 6" key="1">
    <citation type="submission" date="2016-10" db="EMBL/GenBank/DDBJ databases">
        <authorList>
            <person name="de Groot N.N."/>
        </authorList>
    </citation>
    <scope>NUCLEOTIDE SEQUENCE [LARGE SCALE GENOMIC DNA]</scope>
    <source>
        <strain evidence="5 6">DSM 21632</strain>
    </source>
</reference>
<evidence type="ECO:0000256" key="1">
    <source>
        <dbReference type="ARBA" id="ARBA00009405"/>
    </source>
</evidence>
<dbReference type="CDD" id="cd07938">
    <property type="entry name" value="DRE_TIM_HMGL"/>
    <property type="match status" value="1"/>
</dbReference>
<dbReference type="InterPro" id="IPR000891">
    <property type="entry name" value="PYR_CT"/>
</dbReference>
<dbReference type="GO" id="GO:0006552">
    <property type="term" value="P:L-leucine catabolic process"/>
    <property type="evidence" value="ECO:0007669"/>
    <property type="project" value="TreeGrafter"/>
</dbReference>
<evidence type="ECO:0000313" key="5">
    <source>
        <dbReference type="EMBL" id="SDH55202.1"/>
    </source>
</evidence>
<dbReference type="NCBIfam" id="NF004283">
    <property type="entry name" value="PRK05692.1"/>
    <property type="match status" value="1"/>
</dbReference>
<dbReference type="RefSeq" id="WP_175487424.1">
    <property type="nucleotide sequence ID" value="NZ_FNDK01000007.1"/>
</dbReference>
<dbReference type="GO" id="GO:0004419">
    <property type="term" value="F:hydroxymethylglutaryl-CoA lyase activity"/>
    <property type="evidence" value="ECO:0007669"/>
    <property type="project" value="TreeGrafter"/>
</dbReference>
<gene>
    <name evidence="5" type="ORF">SAMN05192534_10739</name>
</gene>
<dbReference type="InterPro" id="IPR043594">
    <property type="entry name" value="HMGL"/>
</dbReference>
<protein>
    <submittedName>
        <fullName evidence="5">Hydroxymethylglutaryl-CoA lyase</fullName>
    </submittedName>
</protein>
<dbReference type="GO" id="GO:0046951">
    <property type="term" value="P:ketone body biosynthetic process"/>
    <property type="evidence" value="ECO:0007669"/>
    <property type="project" value="TreeGrafter"/>
</dbReference>
<dbReference type="SUPFAM" id="SSF51569">
    <property type="entry name" value="Aldolase"/>
    <property type="match status" value="1"/>
</dbReference>
<evidence type="ECO:0000313" key="6">
    <source>
        <dbReference type="Proteomes" id="UP000199163"/>
    </source>
</evidence>
<keyword evidence="3 5" id="KW-0456">Lyase</keyword>
<dbReference type="Gene3D" id="3.20.20.70">
    <property type="entry name" value="Aldolase class I"/>
    <property type="match status" value="1"/>
</dbReference>
<dbReference type="PROSITE" id="PS50991">
    <property type="entry name" value="PYR_CT"/>
    <property type="match status" value="1"/>
</dbReference>